<organism evidence="1 2">
    <name type="scientific">Anaerocolumna sedimenticola</name>
    <dbReference type="NCBI Taxonomy" id="2696063"/>
    <lineage>
        <taxon>Bacteria</taxon>
        <taxon>Bacillati</taxon>
        <taxon>Bacillota</taxon>
        <taxon>Clostridia</taxon>
        <taxon>Lachnospirales</taxon>
        <taxon>Lachnospiraceae</taxon>
        <taxon>Anaerocolumna</taxon>
    </lineage>
</organism>
<dbReference type="Proteomes" id="UP000464314">
    <property type="component" value="Chromosome"/>
</dbReference>
<evidence type="ECO:0008006" key="3">
    <source>
        <dbReference type="Google" id="ProtNLM"/>
    </source>
</evidence>
<protein>
    <recommendedName>
        <fullName evidence="3">LITAF domain-containing protein</fullName>
    </recommendedName>
</protein>
<sequence>MRCPSCGSDNCHIIEEVESRQKGFGFFKGCCGYLILGPIGWLCGLCGMGESHTSKKAFWICNHCGRKFRV</sequence>
<proteinExistence type="predicted"/>
<evidence type="ECO:0000313" key="1">
    <source>
        <dbReference type="EMBL" id="QHQ61007.1"/>
    </source>
</evidence>
<accession>A0A6P1TL39</accession>
<name>A0A6P1TL39_9FIRM</name>
<gene>
    <name evidence="1" type="ORF">Ana3638_09690</name>
</gene>
<reference evidence="1 2" key="1">
    <citation type="submission" date="2020-01" db="EMBL/GenBank/DDBJ databases">
        <title>Genome analysis of Anaerocolumna sp. CBA3638.</title>
        <authorList>
            <person name="Kim J."/>
            <person name="Roh S.W."/>
        </authorList>
    </citation>
    <scope>NUCLEOTIDE SEQUENCE [LARGE SCALE GENOMIC DNA]</scope>
    <source>
        <strain evidence="1 2">CBA3638</strain>
    </source>
</reference>
<keyword evidence="2" id="KW-1185">Reference proteome</keyword>
<evidence type="ECO:0000313" key="2">
    <source>
        <dbReference type="Proteomes" id="UP000464314"/>
    </source>
</evidence>
<dbReference type="KEGG" id="anr:Ana3638_09690"/>
<dbReference type="EMBL" id="CP048000">
    <property type="protein sequence ID" value="QHQ61007.1"/>
    <property type="molecule type" value="Genomic_DNA"/>
</dbReference>
<dbReference type="AlphaFoldDB" id="A0A6P1TL39"/>
<dbReference type="RefSeq" id="WP_161837835.1">
    <property type="nucleotide sequence ID" value="NZ_CP048000.1"/>
</dbReference>